<feature type="domain" description="MotA/TolQ/ExbB proton channel" evidence="8">
    <location>
        <begin position="74"/>
        <end position="197"/>
    </location>
</feature>
<name>A0ABU3B9D5_9GAMM</name>
<evidence type="ECO:0000256" key="7">
    <source>
        <dbReference type="SAM" id="Phobius"/>
    </source>
</evidence>
<keyword evidence="4 7" id="KW-1133">Transmembrane helix</keyword>
<protein>
    <submittedName>
        <fullName evidence="9">MotA/TolQ/ExbB proton channel family protein</fullName>
    </submittedName>
</protein>
<evidence type="ECO:0000256" key="1">
    <source>
        <dbReference type="ARBA" id="ARBA00004651"/>
    </source>
</evidence>
<keyword evidence="3 7" id="KW-0812">Transmembrane</keyword>
<keyword evidence="5 7" id="KW-0472">Membrane</keyword>
<keyword evidence="2" id="KW-1003">Cell membrane</keyword>
<comment type="subcellular location">
    <subcellularLocation>
        <location evidence="1">Cell membrane</location>
        <topology evidence="1">Multi-pass membrane protein</topology>
    </subcellularLocation>
    <subcellularLocation>
        <location evidence="6">Membrane</location>
        <topology evidence="6">Multi-pass membrane protein</topology>
    </subcellularLocation>
</comment>
<dbReference type="EMBL" id="JAVRHY010000010">
    <property type="protein sequence ID" value="MDT0619087.1"/>
    <property type="molecule type" value="Genomic_DNA"/>
</dbReference>
<keyword evidence="6" id="KW-0813">Transport</keyword>
<gene>
    <name evidence="9" type="ORF">RM531_11435</name>
</gene>
<comment type="caution">
    <text evidence="9">The sequence shown here is derived from an EMBL/GenBank/DDBJ whole genome shotgun (WGS) entry which is preliminary data.</text>
</comment>
<organism evidence="9 10">
    <name type="scientific">Spectribacter acetivorans</name>
    <dbReference type="NCBI Taxonomy" id="3075603"/>
    <lineage>
        <taxon>Bacteria</taxon>
        <taxon>Pseudomonadati</taxon>
        <taxon>Pseudomonadota</taxon>
        <taxon>Gammaproteobacteria</taxon>
        <taxon>Salinisphaerales</taxon>
        <taxon>Salinisphaeraceae</taxon>
        <taxon>Spectribacter</taxon>
    </lineage>
</organism>
<dbReference type="Proteomes" id="UP001259982">
    <property type="component" value="Unassembled WGS sequence"/>
</dbReference>
<proteinExistence type="inferred from homology"/>
<evidence type="ECO:0000256" key="4">
    <source>
        <dbReference type="ARBA" id="ARBA00022989"/>
    </source>
</evidence>
<accession>A0ABU3B9D5</accession>
<evidence type="ECO:0000313" key="9">
    <source>
        <dbReference type="EMBL" id="MDT0619087.1"/>
    </source>
</evidence>
<keyword evidence="10" id="KW-1185">Reference proteome</keyword>
<dbReference type="InterPro" id="IPR050790">
    <property type="entry name" value="ExbB/TolQ_transport"/>
</dbReference>
<comment type="similarity">
    <text evidence="6">Belongs to the exbB/tolQ family.</text>
</comment>
<evidence type="ECO:0000256" key="2">
    <source>
        <dbReference type="ARBA" id="ARBA00022475"/>
    </source>
</evidence>
<evidence type="ECO:0000259" key="8">
    <source>
        <dbReference type="Pfam" id="PF01618"/>
    </source>
</evidence>
<evidence type="ECO:0000256" key="3">
    <source>
        <dbReference type="ARBA" id="ARBA00022692"/>
    </source>
</evidence>
<dbReference type="Pfam" id="PF01618">
    <property type="entry name" value="MotA_ExbB"/>
    <property type="match status" value="1"/>
</dbReference>
<reference evidence="9 10" key="1">
    <citation type="submission" date="2023-09" db="EMBL/GenBank/DDBJ databases">
        <authorList>
            <person name="Rey-Velasco X."/>
        </authorList>
    </citation>
    <scope>NUCLEOTIDE SEQUENCE [LARGE SCALE GENOMIC DNA]</scope>
    <source>
        <strain evidence="9 10">P385</strain>
    </source>
</reference>
<keyword evidence="6" id="KW-0653">Protein transport</keyword>
<feature type="transmembrane region" description="Helical" evidence="7">
    <location>
        <begin position="17"/>
        <end position="37"/>
    </location>
</feature>
<evidence type="ECO:0000256" key="5">
    <source>
        <dbReference type="ARBA" id="ARBA00023136"/>
    </source>
</evidence>
<evidence type="ECO:0000313" key="10">
    <source>
        <dbReference type="Proteomes" id="UP001259982"/>
    </source>
</evidence>
<dbReference type="PANTHER" id="PTHR30625:SF11">
    <property type="entry name" value="MOTA_TOLQ_EXBB PROTON CHANNEL DOMAIN-CONTAINING PROTEIN"/>
    <property type="match status" value="1"/>
</dbReference>
<feature type="transmembrane region" description="Helical" evidence="7">
    <location>
        <begin position="121"/>
        <end position="142"/>
    </location>
</feature>
<sequence>MEAYNTIVSFFQNGGPFMFPIVFILGLGLAIALERWWHLRRTEIRNRKEWDRLSPILASGDYDRAQSATADSKAEIGTILNYGLSRLRTSHRREDVEMAMEESLMETVPNLERRTHYLATFANIATLLGLLGTIIGLIQAFTAVANADPAEKADLLSASISVAMNTTAFGLMVAIPLLLIHALLSTKTTHVVDSLEMASVKFLNTVPAQRQQDGQTV</sequence>
<feature type="transmembrane region" description="Helical" evidence="7">
    <location>
        <begin position="162"/>
        <end position="184"/>
    </location>
</feature>
<dbReference type="InterPro" id="IPR002898">
    <property type="entry name" value="MotA_ExbB_proton_chnl"/>
</dbReference>
<dbReference type="PANTHER" id="PTHR30625">
    <property type="entry name" value="PROTEIN TOLQ"/>
    <property type="match status" value="1"/>
</dbReference>
<dbReference type="RefSeq" id="WP_311659401.1">
    <property type="nucleotide sequence ID" value="NZ_JAVRHY010000010.1"/>
</dbReference>
<evidence type="ECO:0000256" key="6">
    <source>
        <dbReference type="RuleBase" id="RU004057"/>
    </source>
</evidence>